<sequence>MVTVGITGGIGSGKSAVCEVWTRMGGYVLNADDLAKELMVRDADIRRQLVETFGECTFRGDGSLNRAYLAEEAFQKGRVGELNAIVHPKLPDAVKQRMQAAAHKGFRVGIYEAALLLESDHLGFFDHVVLVLADEEKRLEWVRERDNASRRDIKSRMDKQRNFDNATHRADIVIRNEGTLEELKEKAKRVFNTFLDT</sequence>
<dbReference type="Gene3D" id="3.40.50.300">
    <property type="entry name" value="P-loop containing nucleotide triphosphate hydrolases"/>
    <property type="match status" value="1"/>
</dbReference>
<evidence type="ECO:0000256" key="2">
    <source>
        <dbReference type="ARBA" id="ARBA00022741"/>
    </source>
</evidence>
<dbReference type="GO" id="GO:0005737">
    <property type="term" value="C:cytoplasm"/>
    <property type="evidence" value="ECO:0007669"/>
    <property type="project" value="UniProtKB-SubCell"/>
</dbReference>
<dbReference type="GO" id="GO:0004140">
    <property type="term" value="F:dephospho-CoA kinase activity"/>
    <property type="evidence" value="ECO:0007669"/>
    <property type="project" value="UniProtKB-UniRule"/>
</dbReference>
<keyword evidence="5" id="KW-0808">Transferase</keyword>
<accession>A0A1M4T991</accession>
<name>A0A1M4T991_9BACT</name>
<feature type="binding site" evidence="5">
    <location>
        <begin position="11"/>
        <end position="16"/>
    </location>
    <ligand>
        <name>ATP</name>
        <dbReference type="ChEBI" id="CHEBI:30616"/>
    </ligand>
</feature>
<dbReference type="PANTHER" id="PTHR10695">
    <property type="entry name" value="DEPHOSPHO-COA KINASE-RELATED"/>
    <property type="match status" value="1"/>
</dbReference>
<evidence type="ECO:0000256" key="1">
    <source>
        <dbReference type="ARBA" id="ARBA00009018"/>
    </source>
</evidence>
<evidence type="ECO:0000313" key="8">
    <source>
        <dbReference type="Proteomes" id="UP000184041"/>
    </source>
</evidence>
<gene>
    <name evidence="5" type="primary">coaE</name>
    <name evidence="7" type="ORF">SAMN05443144_101240</name>
</gene>
<keyword evidence="3 5" id="KW-0067">ATP-binding</keyword>
<organism evidence="7 8">
    <name type="scientific">Fodinibius roseus</name>
    <dbReference type="NCBI Taxonomy" id="1194090"/>
    <lineage>
        <taxon>Bacteria</taxon>
        <taxon>Pseudomonadati</taxon>
        <taxon>Balneolota</taxon>
        <taxon>Balneolia</taxon>
        <taxon>Balneolales</taxon>
        <taxon>Balneolaceae</taxon>
        <taxon>Fodinibius</taxon>
    </lineage>
</organism>
<dbReference type="CDD" id="cd02022">
    <property type="entry name" value="DPCK"/>
    <property type="match status" value="1"/>
</dbReference>
<dbReference type="HAMAP" id="MF_00376">
    <property type="entry name" value="Dephospho_CoA_kinase"/>
    <property type="match status" value="1"/>
</dbReference>
<evidence type="ECO:0000256" key="4">
    <source>
        <dbReference type="ARBA" id="ARBA00022993"/>
    </source>
</evidence>
<dbReference type="RefSeq" id="WP_073058978.1">
    <property type="nucleotide sequence ID" value="NZ_FQUS01000001.1"/>
</dbReference>
<comment type="subcellular location">
    <subcellularLocation>
        <location evidence="5">Cytoplasm</location>
    </subcellularLocation>
</comment>
<dbReference type="EMBL" id="FQUS01000001">
    <property type="protein sequence ID" value="SHE40980.1"/>
    <property type="molecule type" value="Genomic_DNA"/>
</dbReference>
<comment type="similarity">
    <text evidence="1 5">Belongs to the CoaE family.</text>
</comment>
<dbReference type="GO" id="GO:0015937">
    <property type="term" value="P:coenzyme A biosynthetic process"/>
    <property type="evidence" value="ECO:0007669"/>
    <property type="project" value="UniProtKB-UniRule"/>
</dbReference>
<dbReference type="PROSITE" id="PS51219">
    <property type="entry name" value="DPCK"/>
    <property type="match status" value="1"/>
</dbReference>
<dbReference type="PANTHER" id="PTHR10695:SF46">
    <property type="entry name" value="BIFUNCTIONAL COENZYME A SYNTHASE-RELATED"/>
    <property type="match status" value="1"/>
</dbReference>
<dbReference type="EC" id="2.7.1.24" evidence="5 6"/>
<evidence type="ECO:0000256" key="5">
    <source>
        <dbReference type="HAMAP-Rule" id="MF_00376"/>
    </source>
</evidence>
<dbReference type="OrthoDB" id="9812943at2"/>
<keyword evidence="2 5" id="KW-0547">Nucleotide-binding</keyword>
<comment type="catalytic activity">
    <reaction evidence="5">
        <text>3'-dephospho-CoA + ATP = ADP + CoA + H(+)</text>
        <dbReference type="Rhea" id="RHEA:18245"/>
        <dbReference type="ChEBI" id="CHEBI:15378"/>
        <dbReference type="ChEBI" id="CHEBI:30616"/>
        <dbReference type="ChEBI" id="CHEBI:57287"/>
        <dbReference type="ChEBI" id="CHEBI:57328"/>
        <dbReference type="ChEBI" id="CHEBI:456216"/>
        <dbReference type="EC" id="2.7.1.24"/>
    </reaction>
</comment>
<dbReference type="Proteomes" id="UP000184041">
    <property type="component" value="Unassembled WGS sequence"/>
</dbReference>
<dbReference type="NCBIfam" id="TIGR00152">
    <property type="entry name" value="dephospho-CoA kinase"/>
    <property type="match status" value="1"/>
</dbReference>
<keyword evidence="4 5" id="KW-0173">Coenzyme A biosynthesis</keyword>
<dbReference type="STRING" id="1194090.SAMN05443144_101240"/>
<dbReference type="GO" id="GO:0005524">
    <property type="term" value="F:ATP binding"/>
    <property type="evidence" value="ECO:0007669"/>
    <property type="project" value="UniProtKB-UniRule"/>
</dbReference>
<comment type="function">
    <text evidence="5">Catalyzes the phosphorylation of the 3'-hydroxyl group of dephosphocoenzyme A to form coenzyme A.</text>
</comment>
<dbReference type="InterPro" id="IPR027417">
    <property type="entry name" value="P-loop_NTPase"/>
</dbReference>
<keyword evidence="5" id="KW-0963">Cytoplasm</keyword>
<evidence type="ECO:0000256" key="3">
    <source>
        <dbReference type="ARBA" id="ARBA00022840"/>
    </source>
</evidence>
<dbReference type="SUPFAM" id="SSF52540">
    <property type="entry name" value="P-loop containing nucleoside triphosphate hydrolases"/>
    <property type="match status" value="1"/>
</dbReference>
<keyword evidence="8" id="KW-1185">Reference proteome</keyword>
<protein>
    <recommendedName>
        <fullName evidence="5 6">Dephospho-CoA kinase</fullName>
        <ecNumber evidence="5 6">2.7.1.24</ecNumber>
    </recommendedName>
    <alternativeName>
        <fullName evidence="5">Dephosphocoenzyme A kinase</fullName>
    </alternativeName>
</protein>
<reference evidence="7 8" key="1">
    <citation type="submission" date="2016-11" db="EMBL/GenBank/DDBJ databases">
        <authorList>
            <person name="Jaros S."/>
            <person name="Januszkiewicz K."/>
            <person name="Wedrychowicz H."/>
        </authorList>
    </citation>
    <scope>NUCLEOTIDE SEQUENCE [LARGE SCALE GENOMIC DNA]</scope>
    <source>
        <strain evidence="7 8">DSM 21986</strain>
    </source>
</reference>
<dbReference type="UniPathway" id="UPA00241">
    <property type="reaction ID" value="UER00356"/>
</dbReference>
<keyword evidence="5 7" id="KW-0418">Kinase</keyword>
<evidence type="ECO:0000313" key="7">
    <source>
        <dbReference type="EMBL" id="SHE40980.1"/>
    </source>
</evidence>
<dbReference type="InterPro" id="IPR001977">
    <property type="entry name" value="Depp_CoAkinase"/>
</dbReference>
<evidence type="ECO:0000256" key="6">
    <source>
        <dbReference type="NCBIfam" id="TIGR00152"/>
    </source>
</evidence>
<proteinExistence type="inferred from homology"/>
<comment type="pathway">
    <text evidence="5">Cofactor biosynthesis; coenzyme A biosynthesis; CoA from (R)-pantothenate: step 5/5.</text>
</comment>
<dbReference type="AlphaFoldDB" id="A0A1M4T991"/>
<dbReference type="Pfam" id="PF01121">
    <property type="entry name" value="CoaE"/>
    <property type="match status" value="1"/>
</dbReference>